<dbReference type="Proteomes" id="UP000255207">
    <property type="component" value="Unassembled WGS sequence"/>
</dbReference>
<protein>
    <submittedName>
        <fullName evidence="1">DUF3540 domain-containing protein</fullName>
    </submittedName>
</protein>
<evidence type="ECO:0000313" key="2">
    <source>
        <dbReference type="Proteomes" id="UP000255207"/>
    </source>
</evidence>
<dbReference type="RefSeq" id="WP_114829070.1">
    <property type="nucleotide sequence ID" value="NZ_QQTO01000022.1"/>
</dbReference>
<sequence length="222" mass="23541">MMRAGESEPAALATLAALAAGAQQPCSLAVGRVQRCDEDHAGLTVEIDGRALPAQVAVGCLVRPIEDDRVLVVDGPAGAFVLSVLERTGPNYATLALPGHGNLAIEGETLSLTARQRLALKGERLDLQAKALNLIAEKTTWLSKAVTTIAERWRISAKSHETSADILTEKSLNRIAIVDQIDTLRAETRSVKITGVASETAQSKVIAVADDLRMDGKRITMG</sequence>
<name>A0A370L7P4_9HYPH</name>
<dbReference type="Pfam" id="PF12059">
    <property type="entry name" value="DUF3540"/>
    <property type="match status" value="1"/>
</dbReference>
<dbReference type="InterPro" id="IPR021927">
    <property type="entry name" value="DUF3540"/>
</dbReference>
<comment type="caution">
    <text evidence="1">The sequence shown here is derived from an EMBL/GenBank/DDBJ whole genome shotgun (WGS) entry which is preliminary data.</text>
</comment>
<dbReference type="EMBL" id="QQTP01000004">
    <property type="protein sequence ID" value="RDJ26181.1"/>
    <property type="molecule type" value="Genomic_DNA"/>
</dbReference>
<keyword evidence="2" id="KW-1185">Reference proteome</keyword>
<organism evidence="1 2">
    <name type="scientific">Bosea caraganae</name>
    <dbReference type="NCBI Taxonomy" id="2763117"/>
    <lineage>
        <taxon>Bacteria</taxon>
        <taxon>Pseudomonadati</taxon>
        <taxon>Pseudomonadota</taxon>
        <taxon>Alphaproteobacteria</taxon>
        <taxon>Hyphomicrobiales</taxon>
        <taxon>Boseaceae</taxon>
        <taxon>Bosea</taxon>
    </lineage>
</organism>
<proteinExistence type="predicted"/>
<dbReference type="OrthoDB" id="7677552at2"/>
<dbReference type="AlphaFoldDB" id="A0A370L7P4"/>
<accession>A0A370L7P4</accession>
<gene>
    <name evidence="1" type="ORF">DWE98_10115</name>
</gene>
<reference evidence="2" key="1">
    <citation type="submission" date="2018-07" db="EMBL/GenBank/DDBJ databases">
        <authorList>
            <person name="Safronova V.I."/>
            <person name="Chirak E.R."/>
            <person name="Sazanova A.L."/>
        </authorList>
    </citation>
    <scope>NUCLEOTIDE SEQUENCE [LARGE SCALE GENOMIC DNA]</scope>
    <source>
        <strain evidence="2">RCAM04685</strain>
    </source>
</reference>
<evidence type="ECO:0000313" key="1">
    <source>
        <dbReference type="EMBL" id="RDJ26181.1"/>
    </source>
</evidence>